<accession>A0A2H3D4A5</accession>
<name>A0A2H3D4A5_ARMGA</name>
<evidence type="ECO:0000313" key="2">
    <source>
        <dbReference type="EMBL" id="PBK86232.1"/>
    </source>
</evidence>
<organism evidence="2 3">
    <name type="scientific">Armillaria gallica</name>
    <name type="common">Bulbous honey fungus</name>
    <name type="synonym">Armillaria bulbosa</name>
    <dbReference type="NCBI Taxonomy" id="47427"/>
    <lineage>
        <taxon>Eukaryota</taxon>
        <taxon>Fungi</taxon>
        <taxon>Dikarya</taxon>
        <taxon>Basidiomycota</taxon>
        <taxon>Agaricomycotina</taxon>
        <taxon>Agaricomycetes</taxon>
        <taxon>Agaricomycetidae</taxon>
        <taxon>Agaricales</taxon>
        <taxon>Marasmiineae</taxon>
        <taxon>Physalacriaceae</taxon>
        <taxon>Armillaria</taxon>
    </lineage>
</organism>
<feature type="region of interest" description="Disordered" evidence="1">
    <location>
        <begin position="26"/>
        <end position="60"/>
    </location>
</feature>
<protein>
    <submittedName>
        <fullName evidence="2">Uncharacterized protein</fullName>
    </submittedName>
</protein>
<proteinExistence type="predicted"/>
<dbReference type="AlphaFoldDB" id="A0A2H3D4A5"/>
<dbReference type="EMBL" id="KZ293685">
    <property type="protein sequence ID" value="PBK86232.1"/>
    <property type="molecule type" value="Genomic_DNA"/>
</dbReference>
<gene>
    <name evidence="2" type="ORF">ARMGADRAFT_1035686</name>
</gene>
<sequence>MVIKPAIADKYNLWAAGDEVTPTSMPVKRAIRRKKGNPIPMESIGDSKSKKLSPPNVKERQKWVHSDIMPSICERWFNAIPDLIEKGGTYIEGQAQLGKLEHWVETCNIPRLRSEILTRPNFAFASQTRGHIYVN</sequence>
<dbReference type="Proteomes" id="UP000217790">
    <property type="component" value="Unassembled WGS sequence"/>
</dbReference>
<evidence type="ECO:0000256" key="1">
    <source>
        <dbReference type="SAM" id="MobiDB-lite"/>
    </source>
</evidence>
<dbReference type="InParanoid" id="A0A2H3D4A5"/>
<evidence type="ECO:0000313" key="3">
    <source>
        <dbReference type="Proteomes" id="UP000217790"/>
    </source>
</evidence>
<reference evidence="3" key="1">
    <citation type="journal article" date="2017" name="Nat. Ecol. Evol.">
        <title>Genome expansion and lineage-specific genetic innovations in the forest pathogenic fungi Armillaria.</title>
        <authorList>
            <person name="Sipos G."/>
            <person name="Prasanna A.N."/>
            <person name="Walter M.C."/>
            <person name="O'Connor E."/>
            <person name="Balint B."/>
            <person name="Krizsan K."/>
            <person name="Kiss B."/>
            <person name="Hess J."/>
            <person name="Varga T."/>
            <person name="Slot J."/>
            <person name="Riley R."/>
            <person name="Boka B."/>
            <person name="Rigling D."/>
            <person name="Barry K."/>
            <person name="Lee J."/>
            <person name="Mihaltcheva S."/>
            <person name="LaButti K."/>
            <person name="Lipzen A."/>
            <person name="Waldron R."/>
            <person name="Moloney N.M."/>
            <person name="Sperisen C."/>
            <person name="Kredics L."/>
            <person name="Vagvoelgyi C."/>
            <person name="Patrignani A."/>
            <person name="Fitzpatrick D."/>
            <person name="Nagy I."/>
            <person name="Doyle S."/>
            <person name="Anderson J.B."/>
            <person name="Grigoriev I.V."/>
            <person name="Gueldener U."/>
            <person name="Muensterkoetter M."/>
            <person name="Nagy L.G."/>
        </authorList>
    </citation>
    <scope>NUCLEOTIDE SEQUENCE [LARGE SCALE GENOMIC DNA]</scope>
    <source>
        <strain evidence="3">Ar21-2</strain>
    </source>
</reference>
<keyword evidence="3" id="KW-1185">Reference proteome</keyword>